<evidence type="ECO:0000313" key="2">
    <source>
        <dbReference type="EMBL" id="MBB4036826.1"/>
    </source>
</evidence>
<dbReference type="Proteomes" id="UP000555103">
    <property type="component" value="Unassembled WGS sequence"/>
</dbReference>
<dbReference type="InterPro" id="IPR011051">
    <property type="entry name" value="RmlC_Cupin_sf"/>
</dbReference>
<dbReference type="RefSeq" id="WP_183307718.1">
    <property type="nucleotide sequence ID" value="NZ_JACIEP010000009.1"/>
</dbReference>
<keyword evidence="2" id="KW-0560">Oxidoreductase</keyword>
<dbReference type="InterPro" id="IPR013096">
    <property type="entry name" value="Cupin_2"/>
</dbReference>
<dbReference type="Gene3D" id="2.60.120.10">
    <property type="entry name" value="Jelly Rolls"/>
    <property type="match status" value="1"/>
</dbReference>
<gene>
    <name evidence="2" type="ORF">GGR21_002739</name>
</gene>
<proteinExistence type="predicted"/>
<name>A0A840CN61_9BACT</name>
<dbReference type="EMBL" id="JACIEP010000009">
    <property type="protein sequence ID" value="MBB4036826.1"/>
    <property type="molecule type" value="Genomic_DNA"/>
</dbReference>
<dbReference type="CDD" id="cd02238">
    <property type="entry name" value="cupin_KdgF"/>
    <property type="match status" value="1"/>
</dbReference>
<evidence type="ECO:0000259" key="1">
    <source>
        <dbReference type="Pfam" id="PF07883"/>
    </source>
</evidence>
<dbReference type="AlphaFoldDB" id="A0A840CN61"/>
<feature type="domain" description="Cupin type-2" evidence="1">
    <location>
        <begin position="40"/>
        <end position="98"/>
    </location>
</feature>
<dbReference type="Pfam" id="PF07883">
    <property type="entry name" value="Cupin_2"/>
    <property type="match status" value="1"/>
</dbReference>
<dbReference type="InterPro" id="IPR052535">
    <property type="entry name" value="Bacilysin_H2HPP_isomerase"/>
</dbReference>
<organism evidence="2 3">
    <name type="scientific">Dysgonomonas hofstadii</name>
    <dbReference type="NCBI Taxonomy" id="637886"/>
    <lineage>
        <taxon>Bacteria</taxon>
        <taxon>Pseudomonadati</taxon>
        <taxon>Bacteroidota</taxon>
        <taxon>Bacteroidia</taxon>
        <taxon>Bacteroidales</taxon>
        <taxon>Dysgonomonadaceae</taxon>
        <taxon>Dysgonomonas</taxon>
    </lineage>
</organism>
<reference evidence="2 3" key="1">
    <citation type="submission" date="2020-08" db="EMBL/GenBank/DDBJ databases">
        <title>Genomic Encyclopedia of Type Strains, Phase IV (KMG-IV): sequencing the most valuable type-strain genomes for metagenomic binning, comparative biology and taxonomic classification.</title>
        <authorList>
            <person name="Goeker M."/>
        </authorList>
    </citation>
    <scope>NUCLEOTIDE SEQUENCE [LARGE SCALE GENOMIC DNA]</scope>
    <source>
        <strain evidence="2 3">DSM 104969</strain>
    </source>
</reference>
<comment type="caution">
    <text evidence="2">The sequence shown here is derived from an EMBL/GenBank/DDBJ whole genome shotgun (WGS) entry which is preliminary data.</text>
</comment>
<sequence>MNKIQSKTFFRGKEETIYKAGEGITRQFFAYDNNIMTVRVFFEKGAVGALHTHPHTQSTYVISGIFDAIVDGQTVRVQAGDAYYAKPDILHGCICIEEGILLEIFSPIREDMYETIIKE</sequence>
<accession>A0A840CN61</accession>
<dbReference type="GO" id="GO:0051213">
    <property type="term" value="F:dioxygenase activity"/>
    <property type="evidence" value="ECO:0007669"/>
    <property type="project" value="UniProtKB-KW"/>
</dbReference>
<keyword evidence="2" id="KW-0223">Dioxygenase</keyword>
<keyword evidence="3" id="KW-1185">Reference proteome</keyword>
<evidence type="ECO:0000313" key="3">
    <source>
        <dbReference type="Proteomes" id="UP000555103"/>
    </source>
</evidence>
<dbReference type="SUPFAM" id="SSF51182">
    <property type="entry name" value="RmlC-like cupins"/>
    <property type="match status" value="1"/>
</dbReference>
<dbReference type="PANTHER" id="PTHR40112">
    <property type="entry name" value="H2HPP ISOMERASE"/>
    <property type="match status" value="1"/>
</dbReference>
<protein>
    <submittedName>
        <fullName evidence="2">Quercetin dioxygenase-like cupin family protein</fullName>
    </submittedName>
</protein>
<dbReference type="PANTHER" id="PTHR40112:SF1">
    <property type="entry name" value="H2HPP ISOMERASE"/>
    <property type="match status" value="1"/>
</dbReference>
<dbReference type="InterPro" id="IPR014710">
    <property type="entry name" value="RmlC-like_jellyroll"/>
</dbReference>